<feature type="transmembrane region" description="Helical" evidence="8">
    <location>
        <begin position="326"/>
        <end position="348"/>
    </location>
</feature>
<dbReference type="PROSITE" id="PS01116">
    <property type="entry name" value="XANTH_URACIL_PERMASE"/>
    <property type="match status" value="1"/>
</dbReference>
<evidence type="ECO:0000256" key="5">
    <source>
        <dbReference type="ARBA" id="ARBA00022692"/>
    </source>
</evidence>
<dbReference type="InterPro" id="IPR006042">
    <property type="entry name" value="Xan_ur_permease"/>
</dbReference>
<keyword evidence="7 8" id="KW-0472">Membrane</keyword>
<sequence length="447" mass="47571">MIDNVVKEAQVTSSPFEEKVPPREKIILALQQVLTLCPGSITVALVVGRAMKADPETLAFLVASTLFANAIAALIQVYGIGKFIGSKAPLALGASFVPLAPMIIVGTKHGFPALFGAIMVSSVVVFVLCFFMHKILVFFPPIVMGSFVTLLGISLAPVAFGELAGAHGSPTYGSAKNLILGFVVIAIVIAFERFGKGIVKSIALMLGLVIGTIIGAFMGMIDFTPLMEAKWFQIVTPFKFGVPQFNTEAIVIMTIFCIINLVQCIGVFAILDDLSGQTTNNKGKSKGLRGQAVAQLLAGAFNAFPQAFLSENVAIFRFSKYKSNSIIRTAAVMLIIIAFIPKLTTLITLIPTPVLGGVTVCLFGIITTSGMSILRNVNLSDNKNFIILAISMSLGIGAHYAGKEAFVGLTGIWGQLLSNGLFMVSVSSILLYTLFNFGEIKTKLKES</sequence>
<feature type="transmembrane region" description="Helical" evidence="8">
    <location>
        <begin position="354"/>
        <end position="373"/>
    </location>
</feature>
<comment type="caution">
    <text evidence="9">The sequence shown here is derived from an EMBL/GenBank/DDBJ whole genome shotgun (WGS) entry which is preliminary data.</text>
</comment>
<keyword evidence="5 8" id="KW-0812">Transmembrane</keyword>
<evidence type="ECO:0000313" key="10">
    <source>
        <dbReference type="Proteomes" id="UP000036756"/>
    </source>
</evidence>
<name>A0A0J8D7Y8_CLOCY</name>
<dbReference type="InterPro" id="IPR006043">
    <property type="entry name" value="NCS2"/>
</dbReference>
<feature type="transmembrane region" description="Helical" evidence="8">
    <location>
        <begin position="413"/>
        <end position="435"/>
    </location>
</feature>
<dbReference type="Pfam" id="PF00860">
    <property type="entry name" value="Xan_ur_permease"/>
    <property type="match status" value="1"/>
</dbReference>
<feature type="transmembrane region" description="Helical" evidence="8">
    <location>
        <begin position="58"/>
        <end position="78"/>
    </location>
</feature>
<feature type="transmembrane region" description="Helical" evidence="8">
    <location>
        <begin position="385"/>
        <end position="401"/>
    </location>
</feature>
<evidence type="ECO:0000256" key="1">
    <source>
        <dbReference type="ARBA" id="ARBA00004651"/>
    </source>
</evidence>
<comment type="subcellular location">
    <subcellularLocation>
        <location evidence="1">Cell membrane</location>
        <topology evidence="1">Multi-pass membrane protein</topology>
    </subcellularLocation>
</comment>
<dbReference type="GO" id="GO:0042907">
    <property type="term" value="F:xanthine transmembrane transporter activity"/>
    <property type="evidence" value="ECO:0007669"/>
    <property type="project" value="TreeGrafter"/>
</dbReference>
<keyword evidence="3" id="KW-0813">Transport</keyword>
<dbReference type="GO" id="GO:0005886">
    <property type="term" value="C:plasma membrane"/>
    <property type="evidence" value="ECO:0007669"/>
    <property type="project" value="UniProtKB-SubCell"/>
</dbReference>
<dbReference type="Proteomes" id="UP000036756">
    <property type="component" value="Unassembled WGS sequence"/>
</dbReference>
<reference evidence="9 10" key="1">
    <citation type="submission" date="2015-06" db="EMBL/GenBank/DDBJ databases">
        <title>Draft genome sequence of the purine-degrading Clostridium cylindrosporum HC-1 (DSM 605).</title>
        <authorList>
            <person name="Poehlein A."/>
            <person name="Schiel-Bengelsdorf B."/>
            <person name="Bengelsdorf F."/>
            <person name="Daniel R."/>
            <person name="Duerre P."/>
        </authorList>
    </citation>
    <scope>NUCLEOTIDE SEQUENCE [LARGE SCALE GENOMIC DNA]</scope>
    <source>
        <strain evidence="9 10">DSM 605</strain>
    </source>
</reference>
<keyword evidence="6 8" id="KW-1133">Transmembrane helix</keyword>
<feature type="transmembrane region" description="Helical" evidence="8">
    <location>
        <begin position="172"/>
        <end position="191"/>
    </location>
</feature>
<evidence type="ECO:0000256" key="4">
    <source>
        <dbReference type="ARBA" id="ARBA00022475"/>
    </source>
</evidence>
<dbReference type="NCBIfam" id="TIGR00801">
    <property type="entry name" value="ncs2"/>
    <property type="match status" value="1"/>
</dbReference>
<feature type="transmembrane region" description="Helical" evidence="8">
    <location>
        <begin position="138"/>
        <end position="160"/>
    </location>
</feature>
<evidence type="ECO:0000256" key="6">
    <source>
        <dbReference type="ARBA" id="ARBA00022989"/>
    </source>
</evidence>
<dbReference type="NCBIfam" id="NF037981">
    <property type="entry name" value="NCS2_1"/>
    <property type="match status" value="1"/>
</dbReference>
<organism evidence="9 10">
    <name type="scientific">Clostridium cylindrosporum DSM 605</name>
    <dbReference type="NCBI Taxonomy" id="1121307"/>
    <lineage>
        <taxon>Bacteria</taxon>
        <taxon>Bacillati</taxon>
        <taxon>Bacillota</taxon>
        <taxon>Clostridia</taxon>
        <taxon>Eubacteriales</taxon>
        <taxon>Clostridiaceae</taxon>
        <taxon>Clostridium</taxon>
    </lineage>
</organism>
<protein>
    <submittedName>
        <fullName evidence="9">Uric acid permease PucK</fullName>
    </submittedName>
</protein>
<evidence type="ECO:0000256" key="8">
    <source>
        <dbReference type="SAM" id="Phobius"/>
    </source>
</evidence>
<keyword evidence="10" id="KW-1185">Reference proteome</keyword>
<feature type="transmembrane region" description="Helical" evidence="8">
    <location>
        <begin position="203"/>
        <end position="221"/>
    </location>
</feature>
<dbReference type="AlphaFoldDB" id="A0A0J8D7Y8"/>
<dbReference type="PATRIC" id="fig|1121307.3.peg.1787"/>
<dbReference type="OrthoDB" id="9805749at2"/>
<dbReference type="PANTHER" id="PTHR42810:SF4">
    <property type="entry name" value="URIC ACID TRANSPORTER UACT"/>
    <property type="match status" value="1"/>
</dbReference>
<evidence type="ECO:0000313" key="9">
    <source>
        <dbReference type="EMBL" id="KMT22160.1"/>
    </source>
</evidence>
<gene>
    <name evidence="9" type="primary">pucK</name>
    <name evidence="9" type="ORF">CLCY_4c01330</name>
</gene>
<evidence type="ECO:0000256" key="2">
    <source>
        <dbReference type="ARBA" id="ARBA00008821"/>
    </source>
</evidence>
<comment type="similarity">
    <text evidence="2">Belongs to the nucleobase:cation symporter-2 (NCS2) (TC 2.A.40) family.</text>
</comment>
<keyword evidence="4" id="KW-1003">Cell membrane</keyword>
<feature type="transmembrane region" description="Helical" evidence="8">
    <location>
        <begin position="249"/>
        <end position="271"/>
    </location>
</feature>
<dbReference type="STRING" id="1121307.CLCY_4c01330"/>
<feature type="transmembrane region" description="Helical" evidence="8">
    <location>
        <begin position="113"/>
        <end position="131"/>
    </location>
</feature>
<evidence type="ECO:0000256" key="3">
    <source>
        <dbReference type="ARBA" id="ARBA00022448"/>
    </source>
</evidence>
<dbReference type="RefSeq" id="WP_048570253.1">
    <property type="nucleotide sequence ID" value="NZ_LFVU01000024.1"/>
</dbReference>
<proteinExistence type="inferred from homology"/>
<evidence type="ECO:0000256" key="7">
    <source>
        <dbReference type="ARBA" id="ARBA00023136"/>
    </source>
</evidence>
<accession>A0A0J8D7Y8</accession>
<dbReference type="EMBL" id="LFVU01000024">
    <property type="protein sequence ID" value="KMT22160.1"/>
    <property type="molecule type" value="Genomic_DNA"/>
</dbReference>
<dbReference type="PANTHER" id="PTHR42810">
    <property type="entry name" value="PURINE PERMEASE C1399.01C-RELATED"/>
    <property type="match status" value="1"/>
</dbReference>